<dbReference type="AlphaFoldDB" id="A0A835YQI0"/>
<gene>
    <name evidence="2" type="ORF">JKP88DRAFT_280567</name>
</gene>
<sequence length="365" mass="39026">MAKRSSSMDQFLVRSDSSTATSDQGYSSAASSSAGGRKPAAAAADKKQRFEPSMALAAAASSGALPPPFPIFTQQSPAQQQEIVCRVGDHNNGGQGTPLPLSHCKTKLSKASGLAIEDPVEQHVQRLKQLTRPVPAKGTCDRHLRNQAGPRAKNNAKTSAKLVVIKHAAAEAVPLTGGLDRVLLQPEIIAKRNGLSAPGTLLHALINGLALPGTDTAPAKPLPFNIDLGLARRYGGKGPDGELLPGLDPKDCKEVEAFAFTTTRANYRGRVTDPGRNSVLNATMYFKTKVIYVSRRRFNAGELERALLKMCIDDLRLRHLINQNRGGDKMGEDAEWQAVSITYLDLTVPGAEELVIHMGSKRIGA</sequence>
<accession>A0A835YQI0</accession>
<protein>
    <submittedName>
        <fullName evidence="2">Uncharacterized protein</fullName>
    </submittedName>
</protein>
<name>A0A835YQI0_9STRA</name>
<dbReference type="EMBL" id="JAFCMP010000490">
    <property type="protein sequence ID" value="KAG5179241.1"/>
    <property type="molecule type" value="Genomic_DNA"/>
</dbReference>
<feature type="compositionally biased region" description="Low complexity" evidence="1">
    <location>
        <begin position="27"/>
        <end position="43"/>
    </location>
</feature>
<feature type="region of interest" description="Disordered" evidence="1">
    <location>
        <begin position="1"/>
        <end position="48"/>
    </location>
</feature>
<evidence type="ECO:0000256" key="1">
    <source>
        <dbReference type="SAM" id="MobiDB-lite"/>
    </source>
</evidence>
<reference evidence="2" key="1">
    <citation type="submission" date="2021-02" db="EMBL/GenBank/DDBJ databases">
        <title>First Annotated Genome of the Yellow-green Alga Tribonema minus.</title>
        <authorList>
            <person name="Mahan K.M."/>
        </authorList>
    </citation>
    <scope>NUCLEOTIDE SEQUENCE</scope>
    <source>
        <strain evidence="2">UTEX B ZZ1240</strain>
    </source>
</reference>
<evidence type="ECO:0000313" key="3">
    <source>
        <dbReference type="Proteomes" id="UP000664859"/>
    </source>
</evidence>
<evidence type="ECO:0000313" key="2">
    <source>
        <dbReference type="EMBL" id="KAG5179241.1"/>
    </source>
</evidence>
<comment type="caution">
    <text evidence="2">The sequence shown here is derived from an EMBL/GenBank/DDBJ whole genome shotgun (WGS) entry which is preliminary data.</text>
</comment>
<organism evidence="2 3">
    <name type="scientific">Tribonema minus</name>
    <dbReference type="NCBI Taxonomy" id="303371"/>
    <lineage>
        <taxon>Eukaryota</taxon>
        <taxon>Sar</taxon>
        <taxon>Stramenopiles</taxon>
        <taxon>Ochrophyta</taxon>
        <taxon>PX clade</taxon>
        <taxon>Xanthophyceae</taxon>
        <taxon>Tribonematales</taxon>
        <taxon>Tribonemataceae</taxon>
        <taxon>Tribonema</taxon>
    </lineage>
</organism>
<proteinExistence type="predicted"/>
<keyword evidence="3" id="KW-1185">Reference proteome</keyword>
<dbReference type="Proteomes" id="UP000664859">
    <property type="component" value="Unassembled WGS sequence"/>
</dbReference>
<feature type="compositionally biased region" description="Polar residues" evidence="1">
    <location>
        <begin position="1"/>
        <end position="26"/>
    </location>
</feature>
<feature type="region of interest" description="Disordered" evidence="1">
    <location>
        <begin position="136"/>
        <end position="155"/>
    </location>
</feature>